<comment type="caution">
    <text evidence="3">The sequence shown here is derived from an EMBL/GenBank/DDBJ whole genome shotgun (WGS) entry which is preliminary data.</text>
</comment>
<feature type="transmembrane region" description="Helical" evidence="2">
    <location>
        <begin position="354"/>
        <end position="375"/>
    </location>
</feature>
<evidence type="ECO:0000256" key="1">
    <source>
        <dbReference type="SAM" id="MobiDB-lite"/>
    </source>
</evidence>
<feature type="transmembrane region" description="Helical" evidence="2">
    <location>
        <begin position="295"/>
        <end position="311"/>
    </location>
</feature>
<protein>
    <submittedName>
        <fullName evidence="3">Uncharacterized protein</fullName>
    </submittedName>
</protein>
<feature type="region of interest" description="Disordered" evidence="1">
    <location>
        <begin position="1"/>
        <end position="28"/>
    </location>
</feature>
<accession>A0AAD3CM76</accession>
<feature type="transmembrane region" description="Helical" evidence="2">
    <location>
        <begin position="229"/>
        <end position="249"/>
    </location>
</feature>
<feature type="transmembrane region" description="Helical" evidence="2">
    <location>
        <begin position="205"/>
        <end position="222"/>
    </location>
</feature>
<reference evidence="3 4" key="1">
    <citation type="journal article" date="2021" name="Sci. Rep.">
        <title>The genome of the diatom Chaetoceros tenuissimus carries an ancient integrated fragment of an extant virus.</title>
        <authorList>
            <person name="Hongo Y."/>
            <person name="Kimura K."/>
            <person name="Takaki Y."/>
            <person name="Yoshida Y."/>
            <person name="Baba S."/>
            <person name="Kobayashi G."/>
            <person name="Nagasaki K."/>
            <person name="Hano T."/>
            <person name="Tomaru Y."/>
        </authorList>
    </citation>
    <scope>NUCLEOTIDE SEQUENCE [LARGE SCALE GENOMIC DNA]</scope>
    <source>
        <strain evidence="3 4">NIES-3715</strain>
    </source>
</reference>
<name>A0AAD3CM76_9STRA</name>
<dbReference type="EMBL" id="BLLK01000023">
    <property type="protein sequence ID" value="GFH47451.1"/>
    <property type="molecule type" value="Genomic_DNA"/>
</dbReference>
<gene>
    <name evidence="3" type="ORF">CTEN210_03926</name>
</gene>
<feature type="compositionally biased region" description="Basic residues" evidence="1">
    <location>
        <begin position="1"/>
        <end position="12"/>
    </location>
</feature>
<feature type="transmembrane region" description="Helical" evidence="2">
    <location>
        <begin position="175"/>
        <end position="199"/>
    </location>
</feature>
<dbReference type="AlphaFoldDB" id="A0AAD3CM76"/>
<feature type="transmembrane region" description="Helical" evidence="2">
    <location>
        <begin position="317"/>
        <end position="342"/>
    </location>
</feature>
<feature type="transmembrane region" description="Helical" evidence="2">
    <location>
        <begin position="57"/>
        <end position="75"/>
    </location>
</feature>
<feature type="transmembrane region" description="Helical" evidence="2">
    <location>
        <begin position="420"/>
        <end position="440"/>
    </location>
</feature>
<proteinExistence type="predicted"/>
<feature type="transmembrane region" description="Helical" evidence="2">
    <location>
        <begin position="460"/>
        <end position="482"/>
    </location>
</feature>
<evidence type="ECO:0000313" key="3">
    <source>
        <dbReference type="EMBL" id="GFH47451.1"/>
    </source>
</evidence>
<feature type="transmembrane region" description="Helical" evidence="2">
    <location>
        <begin position="255"/>
        <end position="274"/>
    </location>
</feature>
<keyword evidence="4" id="KW-1185">Reference proteome</keyword>
<dbReference type="Proteomes" id="UP001054902">
    <property type="component" value="Unassembled WGS sequence"/>
</dbReference>
<organism evidence="3 4">
    <name type="scientific">Chaetoceros tenuissimus</name>
    <dbReference type="NCBI Taxonomy" id="426638"/>
    <lineage>
        <taxon>Eukaryota</taxon>
        <taxon>Sar</taxon>
        <taxon>Stramenopiles</taxon>
        <taxon>Ochrophyta</taxon>
        <taxon>Bacillariophyta</taxon>
        <taxon>Coscinodiscophyceae</taxon>
        <taxon>Chaetocerotophycidae</taxon>
        <taxon>Chaetocerotales</taxon>
        <taxon>Chaetocerotaceae</taxon>
        <taxon>Chaetoceros</taxon>
    </lineage>
</organism>
<evidence type="ECO:0000313" key="4">
    <source>
        <dbReference type="Proteomes" id="UP001054902"/>
    </source>
</evidence>
<keyword evidence="2" id="KW-1133">Transmembrane helix</keyword>
<keyword evidence="2" id="KW-0812">Transmembrane</keyword>
<feature type="compositionally biased region" description="Basic and acidic residues" evidence="1">
    <location>
        <begin position="13"/>
        <end position="23"/>
    </location>
</feature>
<keyword evidence="2" id="KW-0472">Membrane</keyword>
<evidence type="ECO:0000256" key="2">
    <source>
        <dbReference type="SAM" id="Phobius"/>
    </source>
</evidence>
<sequence>MGKQKKNKKIEKKKATEKVHVDDETPLLPTTHTRKKANEIRENDGISIFEKVKACRYMFLPILFSISMWIIMLYPQRAMDAIPIKQISFHNVKQSNELRLAPKNLFDSFLLGEIAAKLEETEGLSSEEVSSLLDQAGEILNVQDRNLTMVDITEGVPKAIQLQEKQVGILHKMRGLFSFIGVLSLISIIGIFATFLPVMVKVVKVLRLDVLWAYIVTTFHWIKDLIMKVLDPILYSVAILIVVESLYYPTQGARAQIAIFAAGFVMMVFFARTLRFFFARTLRGTAHREYKEPSTLVIFVWLWSYLTPMAFCADSRVLGFFSVGSIFGALGFVAFPMPYGWAAGFQGEAPMDRCIFLSLVIITAALGAKGNVYPISEETKHIFEVGASVFGMLSFGIAGIIKSSDMIWLGRDSSTNPKSFIYPVAWLAFAFLGSITSYASLTNTSITFVVLWITQFYWRLAGLTAVTVFVSSCTLFGVTLWLKDHPDFLVSLFQI</sequence>
<feature type="transmembrane region" description="Helical" evidence="2">
    <location>
        <begin position="381"/>
        <end position="400"/>
    </location>
</feature>